<dbReference type="NCBIfam" id="NF000642">
    <property type="entry name" value="PRK00024.1"/>
    <property type="match status" value="1"/>
</dbReference>
<keyword evidence="5" id="KW-0482">Metalloprotease</keyword>
<evidence type="ECO:0000313" key="9">
    <source>
        <dbReference type="Proteomes" id="UP001320148"/>
    </source>
</evidence>
<keyword evidence="9" id="KW-1185">Reference proteome</keyword>
<dbReference type="Pfam" id="PF04002">
    <property type="entry name" value="RadC"/>
    <property type="match status" value="1"/>
</dbReference>
<dbReference type="InterPro" id="IPR020891">
    <property type="entry name" value="UPF0758_CS"/>
</dbReference>
<dbReference type="EMBL" id="AP024488">
    <property type="protein sequence ID" value="BCS96830.1"/>
    <property type="molecule type" value="Genomic_DNA"/>
</dbReference>
<evidence type="ECO:0000259" key="7">
    <source>
        <dbReference type="PROSITE" id="PS50249"/>
    </source>
</evidence>
<dbReference type="RefSeq" id="WP_236893109.1">
    <property type="nucleotide sequence ID" value="NZ_AP024488.1"/>
</dbReference>
<protein>
    <submittedName>
        <fullName evidence="8">DNA repair protein RadC</fullName>
    </submittedName>
</protein>
<dbReference type="PROSITE" id="PS01302">
    <property type="entry name" value="UPF0758"/>
    <property type="match status" value="1"/>
</dbReference>
<keyword evidence="4" id="KW-0862">Zinc</keyword>
<dbReference type="Proteomes" id="UP001320148">
    <property type="component" value="Chromosome"/>
</dbReference>
<dbReference type="InterPro" id="IPR037518">
    <property type="entry name" value="MPN"/>
</dbReference>
<keyword evidence="2" id="KW-0479">Metal-binding</keyword>
<dbReference type="InterPro" id="IPR025657">
    <property type="entry name" value="RadC_JAB"/>
</dbReference>
<dbReference type="PANTHER" id="PTHR30471:SF3">
    <property type="entry name" value="UPF0758 PROTEIN YEES-RELATED"/>
    <property type="match status" value="1"/>
</dbReference>
<evidence type="ECO:0000313" key="8">
    <source>
        <dbReference type="EMBL" id="BCS96830.1"/>
    </source>
</evidence>
<gene>
    <name evidence="8" type="primary">radC</name>
    <name evidence="8" type="ORF">DSLASN_24620</name>
</gene>
<keyword evidence="1" id="KW-0645">Protease</keyword>
<evidence type="ECO:0000256" key="5">
    <source>
        <dbReference type="ARBA" id="ARBA00023049"/>
    </source>
</evidence>
<feature type="domain" description="MPN" evidence="7">
    <location>
        <begin position="106"/>
        <end position="228"/>
    </location>
</feature>
<dbReference type="PROSITE" id="PS50249">
    <property type="entry name" value="MPN"/>
    <property type="match status" value="1"/>
</dbReference>
<dbReference type="Gene3D" id="1.10.150.20">
    <property type="entry name" value="5' to 3' exonuclease, C-terminal subdomain"/>
    <property type="match status" value="1"/>
</dbReference>
<name>A0ABM7PI34_9BACT</name>
<dbReference type="InterPro" id="IPR001405">
    <property type="entry name" value="UPF0758"/>
</dbReference>
<accession>A0ABM7PI34</accession>
<evidence type="ECO:0000256" key="3">
    <source>
        <dbReference type="ARBA" id="ARBA00022801"/>
    </source>
</evidence>
<comment type="similarity">
    <text evidence="6">Belongs to the UPF0758 family.</text>
</comment>
<dbReference type="Gene3D" id="3.40.140.10">
    <property type="entry name" value="Cytidine Deaminase, domain 2"/>
    <property type="match status" value="1"/>
</dbReference>
<dbReference type="SUPFAM" id="SSF47781">
    <property type="entry name" value="RuvA domain 2-like"/>
    <property type="match status" value="1"/>
</dbReference>
<sequence length="242" mass="26789">MVTEGKDDRQGHRRRLRERFLAGGLEGFHDYEVVELLLTLSTPRKDCKGPAKAALERFGSLRAVFEAEDRELKAVAGIGPSNLLALRLIKEVAARYLGERMVSQPRILNSRELLDFLNLKIGHKRRECFFAVYLNAKNCVVASEVLFEGSLTSSAVYPREVVSSALAHKAAAVIFAHNHPSGEPEPSGEDVRVTKKLVNALRVMGITVHEHLIIGAAGHYSFAENGYIDRFVREAEAAISEP</sequence>
<evidence type="ECO:0000256" key="2">
    <source>
        <dbReference type="ARBA" id="ARBA00022723"/>
    </source>
</evidence>
<organism evidence="8 9">
    <name type="scientific">Desulfoluna limicola</name>
    <dbReference type="NCBI Taxonomy" id="2810562"/>
    <lineage>
        <taxon>Bacteria</taxon>
        <taxon>Pseudomonadati</taxon>
        <taxon>Thermodesulfobacteriota</taxon>
        <taxon>Desulfobacteria</taxon>
        <taxon>Desulfobacterales</taxon>
        <taxon>Desulfolunaceae</taxon>
        <taxon>Desulfoluna</taxon>
    </lineage>
</organism>
<dbReference type="NCBIfam" id="TIGR00608">
    <property type="entry name" value="radc"/>
    <property type="match status" value="1"/>
</dbReference>
<evidence type="ECO:0000256" key="4">
    <source>
        <dbReference type="ARBA" id="ARBA00022833"/>
    </source>
</evidence>
<reference evidence="8 9" key="1">
    <citation type="submission" date="2021-02" db="EMBL/GenBank/DDBJ databases">
        <title>Complete genome of Desulfoluna sp. strain ASN36.</title>
        <authorList>
            <person name="Takahashi A."/>
            <person name="Kojima H."/>
            <person name="Fukui M."/>
        </authorList>
    </citation>
    <scope>NUCLEOTIDE SEQUENCE [LARGE SCALE GENOMIC DNA]</scope>
    <source>
        <strain evidence="8 9">ASN36</strain>
    </source>
</reference>
<dbReference type="CDD" id="cd08071">
    <property type="entry name" value="MPN_DUF2466"/>
    <property type="match status" value="1"/>
</dbReference>
<dbReference type="PANTHER" id="PTHR30471">
    <property type="entry name" value="DNA REPAIR PROTEIN RADC"/>
    <property type="match status" value="1"/>
</dbReference>
<evidence type="ECO:0000256" key="6">
    <source>
        <dbReference type="RuleBase" id="RU003797"/>
    </source>
</evidence>
<keyword evidence="3" id="KW-0378">Hydrolase</keyword>
<evidence type="ECO:0000256" key="1">
    <source>
        <dbReference type="ARBA" id="ARBA00022670"/>
    </source>
</evidence>
<proteinExistence type="inferred from homology"/>
<dbReference type="InterPro" id="IPR010994">
    <property type="entry name" value="RuvA_2-like"/>
</dbReference>